<dbReference type="GO" id="GO:0008893">
    <property type="term" value="F:guanosine-3',5'-bis(diphosphate) 3'-diphosphatase activity"/>
    <property type="evidence" value="ECO:0007669"/>
    <property type="project" value="TreeGrafter"/>
</dbReference>
<dbReference type="SUPFAM" id="SSF55811">
    <property type="entry name" value="Nudix"/>
    <property type="match status" value="1"/>
</dbReference>
<dbReference type="InterPro" id="IPR020084">
    <property type="entry name" value="NUDIX_hydrolase_CS"/>
</dbReference>
<dbReference type="GO" id="GO:0034432">
    <property type="term" value="F:bis(5'-adenosyl)-pentaphosphatase activity"/>
    <property type="evidence" value="ECO:0007669"/>
    <property type="project" value="TreeGrafter"/>
</dbReference>
<keyword evidence="5" id="KW-1185">Reference proteome</keyword>
<dbReference type="Proteomes" id="UP000076400">
    <property type="component" value="Unassembled WGS sequence"/>
</dbReference>
<organism evidence="4 5">
    <name type="scientific">Oceanibaculum pacificum</name>
    <dbReference type="NCBI Taxonomy" id="580166"/>
    <lineage>
        <taxon>Bacteria</taxon>
        <taxon>Pseudomonadati</taxon>
        <taxon>Pseudomonadota</taxon>
        <taxon>Alphaproteobacteria</taxon>
        <taxon>Rhodospirillales</taxon>
        <taxon>Oceanibaculaceae</taxon>
        <taxon>Oceanibaculum</taxon>
    </lineage>
</organism>
<dbReference type="PANTHER" id="PTHR11839:SF22">
    <property type="entry name" value="NUDIX HYDROLASE 26, CHLOROPLASTIC"/>
    <property type="match status" value="1"/>
</dbReference>
<dbReference type="InterPro" id="IPR000086">
    <property type="entry name" value="NUDIX_hydrolase_dom"/>
</dbReference>
<accession>A0A154W4C7</accession>
<dbReference type="STRING" id="580166.AUP43_01920"/>
<feature type="domain" description="Nudix hydrolase" evidence="3">
    <location>
        <begin position="1"/>
        <end position="135"/>
    </location>
</feature>
<evidence type="ECO:0000256" key="2">
    <source>
        <dbReference type="ARBA" id="ARBA00022801"/>
    </source>
</evidence>
<reference evidence="4 5" key="1">
    <citation type="submission" date="2015-12" db="EMBL/GenBank/DDBJ databases">
        <title>Genome sequence of Oceanibaculum pacificum MCCC 1A02656.</title>
        <authorList>
            <person name="Lu L."/>
            <person name="Lai Q."/>
            <person name="Shao Z."/>
            <person name="Qian P."/>
        </authorList>
    </citation>
    <scope>NUCLEOTIDE SEQUENCE [LARGE SCALE GENOMIC DNA]</scope>
    <source>
        <strain evidence="4 5">MCCC 1A02656</strain>
    </source>
</reference>
<evidence type="ECO:0000256" key="1">
    <source>
        <dbReference type="ARBA" id="ARBA00001946"/>
    </source>
</evidence>
<dbReference type="GO" id="GO:0019693">
    <property type="term" value="P:ribose phosphate metabolic process"/>
    <property type="evidence" value="ECO:0007669"/>
    <property type="project" value="TreeGrafter"/>
</dbReference>
<evidence type="ECO:0000259" key="3">
    <source>
        <dbReference type="PROSITE" id="PS51462"/>
    </source>
</evidence>
<comment type="cofactor">
    <cofactor evidence="1">
        <name>Mg(2+)</name>
        <dbReference type="ChEBI" id="CHEBI:18420"/>
    </cofactor>
</comment>
<evidence type="ECO:0000313" key="4">
    <source>
        <dbReference type="EMBL" id="KZD08404.1"/>
    </source>
</evidence>
<dbReference type="InterPro" id="IPR022927">
    <property type="entry name" value="RppH"/>
</dbReference>
<dbReference type="PROSITE" id="PS51462">
    <property type="entry name" value="NUDIX"/>
    <property type="match status" value="1"/>
</dbReference>
<dbReference type="InterPro" id="IPR015797">
    <property type="entry name" value="NUDIX_hydrolase-like_dom_sf"/>
</dbReference>
<dbReference type="EMBL" id="LPXN01000105">
    <property type="protein sequence ID" value="KZD08404.1"/>
    <property type="molecule type" value="Genomic_DNA"/>
</dbReference>
<proteinExistence type="predicted"/>
<dbReference type="AlphaFoldDB" id="A0A154W4C7"/>
<comment type="caution">
    <text evidence="4">The sequence shown here is derived from an EMBL/GenBank/DDBJ whole genome shotgun (WGS) entry which is preliminary data.</text>
</comment>
<dbReference type="PROSITE" id="PS00893">
    <property type="entry name" value="NUDIX_BOX"/>
    <property type="match status" value="1"/>
</dbReference>
<dbReference type="NCBIfam" id="NF001938">
    <property type="entry name" value="PRK00714.1-5"/>
    <property type="match status" value="1"/>
</dbReference>
<evidence type="ECO:0000313" key="5">
    <source>
        <dbReference type="Proteomes" id="UP000076400"/>
    </source>
</evidence>
<sequence>MLINRDGRVFVARRLDMPSEAWQMPQGGIDEGEDPAVALFREMREEIGTDKAEIVAESDDWYRYDLPEDLRSKLWGGRYIGQRQKWYALQFLGSDSDINIATEEPEFMDWKWVPSAQVPELIVPFKRDLYRSVIGHLTAKLPPRFVLA</sequence>
<dbReference type="PANTHER" id="PTHR11839">
    <property type="entry name" value="UDP/ADP-SUGAR PYROPHOSPHATASE"/>
    <property type="match status" value="1"/>
</dbReference>
<protein>
    <submittedName>
        <fullName evidence="4">RNA pyrophosphohydrolase</fullName>
    </submittedName>
</protein>
<name>A0A154W4C7_9PROT</name>
<dbReference type="GO" id="GO:0006753">
    <property type="term" value="P:nucleoside phosphate metabolic process"/>
    <property type="evidence" value="ECO:0007669"/>
    <property type="project" value="TreeGrafter"/>
</dbReference>
<gene>
    <name evidence="4" type="ORF">AUP43_01920</name>
</gene>
<dbReference type="Pfam" id="PF00293">
    <property type="entry name" value="NUDIX"/>
    <property type="match status" value="1"/>
</dbReference>
<dbReference type="CDD" id="cd03671">
    <property type="entry name" value="NUDIX_Ap4A_hydrolase_plant_like"/>
    <property type="match status" value="1"/>
</dbReference>
<dbReference type="Gene3D" id="3.90.79.10">
    <property type="entry name" value="Nucleoside Triphosphate Pyrophosphohydrolase"/>
    <property type="match status" value="1"/>
</dbReference>
<keyword evidence="2 4" id="KW-0378">Hydrolase</keyword>
<dbReference type="NCBIfam" id="NF001936">
    <property type="entry name" value="PRK00714.1-3"/>
    <property type="match status" value="1"/>
</dbReference>